<name>A0A8J2VCL8_9BACL</name>
<dbReference type="InterPro" id="IPR012907">
    <property type="entry name" value="Peptidase_S11_C"/>
</dbReference>
<comment type="pathway">
    <text evidence="2">Cell wall biogenesis; peptidoglycan biosynthesis.</text>
</comment>
<evidence type="ECO:0000256" key="7">
    <source>
        <dbReference type="ARBA" id="ARBA00022729"/>
    </source>
</evidence>
<protein>
    <recommendedName>
        <fullName evidence="4">serine-type D-Ala-D-Ala carboxypeptidase</fullName>
        <ecNumber evidence="4">3.4.16.4</ecNumber>
    </recommendedName>
</protein>
<evidence type="ECO:0000256" key="13">
    <source>
        <dbReference type="PIRSR" id="PIRSR618044-1"/>
    </source>
</evidence>
<evidence type="ECO:0000256" key="11">
    <source>
        <dbReference type="ARBA" id="ARBA00023316"/>
    </source>
</evidence>
<feature type="active site" evidence="13">
    <location>
        <position position="121"/>
    </location>
</feature>
<dbReference type="GO" id="GO:0006508">
    <property type="term" value="P:proteolysis"/>
    <property type="evidence" value="ECO:0007669"/>
    <property type="project" value="UniProtKB-KW"/>
</dbReference>
<evidence type="ECO:0000256" key="9">
    <source>
        <dbReference type="ARBA" id="ARBA00022960"/>
    </source>
</evidence>
<dbReference type="GO" id="GO:0071555">
    <property type="term" value="P:cell wall organization"/>
    <property type="evidence" value="ECO:0007669"/>
    <property type="project" value="UniProtKB-KW"/>
</dbReference>
<evidence type="ECO:0000256" key="10">
    <source>
        <dbReference type="ARBA" id="ARBA00022984"/>
    </source>
</evidence>
<accession>A0A8J2VCL8</accession>
<feature type="binding site" evidence="14">
    <location>
        <position position="227"/>
    </location>
    <ligand>
        <name>substrate</name>
    </ligand>
</feature>
<evidence type="ECO:0000256" key="12">
    <source>
        <dbReference type="ARBA" id="ARBA00034000"/>
    </source>
</evidence>
<dbReference type="EC" id="3.4.16.4" evidence="4"/>
<sequence>MRLRMFVLPLLFCLVFTLIPPQVWAGEGGLAPQARSAILLDADSGTVLYQKNIDEKLSPASITKIMTMLLVMEALEQGKVSYNDKVRISEHAASMGGSQIFLEPGEQMEVKDLLKGVAIGSANDASVALAEHLAGTEEAFIERMNQRAKELGMTHTRFQNPNGLPAPDHYTTARDIAIMSRELLKYPEITKYTRIYQDYLRQDSNKPFWLVNTNRLVRFYEGMDGLKTGFTAAAKYCLSATAKRGNFRVIAVVLGEPTSKARNREISRMLDYAFSQYTNHVVYKKGDPIGTVRLDKGEERDLLIRAPHQFSVLIKKGENHKDYTRKVVLTARLAPVKKGQTIGEVLLEKQGKRIAEMKLAAPRDVQRAGLWTLMKRTTKSFFFFPEEAKALEQPAS</sequence>
<keyword evidence="7" id="KW-0732">Signal</keyword>
<comment type="function">
    <text evidence="1">Removes C-terminal D-alanyl residues from sugar-peptide cell wall precursors.</text>
</comment>
<evidence type="ECO:0000256" key="14">
    <source>
        <dbReference type="PIRSR" id="PIRSR618044-2"/>
    </source>
</evidence>
<comment type="caution">
    <text evidence="17">The sequence shown here is derived from an EMBL/GenBank/DDBJ whole genome shotgun (WGS) entry which is preliminary data.</text>
</comment>
<evidence type="ECO:0000259" key="16">
    <source>
        <dbReference type="SMART" id="SM00936"/>
    </source>
</evidence>
<dbReference type="SUPFAM" id="SSF69189">
    <property type="entry name" value="Penicillin-binding protein associated domain"/>
    <property type="match status" value="1"/>
</dbReference>
<dbReference type="EMBL" id="BMHQ01000003">
    <property type="protein sequence ID" value="GGE10825.1"/>
    <property type="molecule type" value="Genomic_DNA"/>
</dbReference>
<dbReference type="SMART" id="SM00936">
    <property type="entry name" value="PBP5_C"/>
    <property type="match status" value="1"/>
</dbReference>
<feature type="active site" description="Acyl-ester intermediate" evidence="13">
    <location>
        <position position="64"/>
    </location>
</feature>
<evidence type="ECO:0000256" key="3">
    <source>
        <dbReference type="ARBA" id="ARBA00007164"/>
    </source>
</evidence>
<dbReference type="PANTHER" id="PTHR21581:SF6">
    <property type="entry name" value="TRAFFICKING PROTEIN PARTICLE COMPLEX SUBUNIT 12"/>
    <property type="match status" value="1"/>
</dbReference>
<dbReference type="PRINTS" id="PR00725">
    <property type="entry name" value="DADACBPTASE1"/>
</dbReference>
<proteinExistence type="inferred from homology"/>
<dbReference type="InterPro" id="IPR001967">
    <property type="entry name" value="Peptidase_S11_N"/>
</dbReference>
<evidence type="ECO:0000256" key="4">
    <source>
        <dbReference type="ARBA" id="ARBA00012448"/>
    </source>
</evidence>
<keyword evidence="8" id="KW-0378">Hydrolase</keyword>
<dbReference type="PANTHER" id="PTHR21581">
    <property type="entry name" value="D-ALANYL-D-ALANINE CARBOXYPEPTIDASE"/>
    <property type="match status" value="1"/>
</dbReference>
<reference evidence="17" key="1">
    <citation type="journal article" date="2014" name="Int. J. Syst. Evol. Microbiol.">
        <title>Complete genome sequence of Corynebacterium casei LMG S-19264T (=DSM 44701T), isolated from a smear-ripened cheese.</title>
        <authorList>
            <consortium name="US DOE Joint Genome Institute (JGI-PGF)"/>
            <person name="Walter F."/>
            <person name="Albersmeier A."/>
            <person name="Kalinowski J."/>
            <person name="Ruckert C."/>
        </authorList>
    </citation>
    <scope>NUCLEOTIDE SEQUENCE</scope>
    <source>
        <strain evidence="17">CGMCC 1.15179</strain>
    </source>
</reference>
<keyword evidence="11" id="KW-0961">Cell wall biogenesis/degradation</keyword>
<comment type="similarity">
    <text evidence="3 15">Belongs to the peptidase S11 family.</text>
</comment>
<dbReference type="InterPro" id="IPR012338">
    <property type="entry name" value="Beta-lactam/transpept-like"/>
</dbReference>
<evidence type="ECO:0000256" key="5">
    <source>
        <dbReference type="ARBA" id="ARBA00022645"/>
    </source>
</evidence>
<evidence type="ECO:0000313" key="18">
    <source>
        <dbReference type="Proteomes" id="UP000625210"/>
    </source>
</evidence>
<feature type="active site" description="Acyl-ester intermediate" evidence="13">
    <location>
        <position position="61"/>
    </location>
</feature>
<evidence type="ECO:0000256" key="2">
    <source>
        <dbReference type="ARBA" id="ARBA00004752"/>
    </source>
</evidence>
<dbReference type="GO" id="GO:0009252">
    <property type="term" value="P:peptidoglycan biosynthetic process"/>
    <property type="evidence" value="ECO:0007669"/>
    <property type="project" value="UniProtKB-UniPathway"/>
</dbReference>
<dbReference type="InterPro" id="IPR037167">
    <property type="entry name" value="Peptidase_S11_C_sf"/>
</dbReference>
<dbReference type="Gene3D" id="2.60.410.10">
    <property type="entry name" value="D-Ala-D-Ala carboxypeptidase, C-terminal domain"/>
    <property type="match status" value="1"/>
</dbReference>
<keyword evidence="10" id="KW-0573">Peptidoglycan synthesis</keyword>
<keyword evidence="18" id="KW-1185">Reference proteome</keyword>
<dbReference type="Pfam" id="PF00768">
    <property type="entry name" value="Peptidase_S11"/>
    <property type="match status" value="1"/>
</dbReference>
<dbReference type="Gene3D" id="3.40.710.10">
    <property type="entry name" value="DD-peptidase/beta-lactamase superfamily"/>
    <property type="match status" value="1"/>
</dbReference>
<feature type="domain" description="Peptidase S11 D-Ala-D-Ala carboxypeptidase A C-terminal" evidence="16">
    <location>
        <begin position="277"/>
        <end position="367"/>
    </location>
</feature>
<dbReference type="AlphaFoldDB" id="A0A8J2VCL8"/>
<evidence type="ECO:0000256" key="8">
    <source>
        <dbReference type="ARBA" id="ARBA00022801"/>
    </source>
</evidence>
<dbReference type="SUPFAM" id="SSF56601">
    <property type="entry name" value="beta-lactamase/transpeptidase-like"/>
    <property type="match status" value="1"/>
</dbReference>
<reference evidence="17" key="2">
    <citation type="submission" date="2020-09" db="EMBL/GenBank/DDBJ databases">
        <authorList>
            <person name="Sun Q."/>
            <person name="Zhou Y."/>
        </authorList>
    </citation>
    <scope>NUCLEOTIDE SEQUENCE</scope>
    <source>
        <strain evidence="17">CGMCC 1.15179</strain>
    </source>
</reference>
<dbReference type="RefSeq" id="WP_188646826.1">
    <property type="nucleotide sequence ID" value="NZ_BMHQ01000003.1"/>
</dbReference>
<keyword evidence="5 17" id="KW-0121">Carboxypeptidase</keyword>
<organism evidence="17 18">
    <name type="scientific">Marinithermofilum abyssi</name>
    <dbReference type="NCBI Taxonomy" id="1571185"/>
    <lineage>
        <taxon>Bacteria</taxon>
        <taxon>Bacillati</taxon>
        <taxon>Bacillota</taxon>
        <taxon>Bacilli</taxon>
        <taxon>Bacillales</taxon>
        <taxon>Thermoactinomycetaceae</taxon>
        <taxon>Marinithermofilum</taxon>
    </lineage>
</organism>
<evidence type="ECO:0000256" key="15">
    <source>
        <dbReference type="RuleBase" id="RU004016"/>
    </source>
</evidence>
<comment type="catalytic activity">
    <reaction evidence="12">
        <text>Preferential cleavage: (Ac)2-L-Lys-D-Ala-|-D-Ala. Also transpeptidation of peptidyl-alanyl moieties that are N-acyl substituents of D-alanine.</text>
        <dbReference type="EC" id="3.4.16.4"/>
    </reaction>
</comment>
<dbReference type="GO" id="GO:0009002">
    <property type="term" value="F:serine-type D-Ala-D-Ala carboxypeptidase activity"/>
    <property type="evidence" value="ECO:0007669"/>
    <property type="project" value="UniProtKB-EC"/>
</dbReference>
<dbReference type="Proteomes" id="UP000625210">
    <property type="component" value="Unassembled WGS sequence"/>
</dbReference>
<evidence type="ECO:0000256" key="1">
    <source>
        <dbReference type="ARBA" id="ARBA00003217"/>
    </source>
</evidence>
<evidence type="ECO:0000256" key="6">
    <source>
        <dbReference type="ARBA" id="ARBA00022670"/>
    </source>
</evidence>
<gene>
    <name evidence="17" type="primary">dacF</name>
    <name evidence="17" type="ORF">GCM10011571_10170</name>
</gene>
<evidence type="ECO:0000313" key="17">
    <source>
        <dbReference type="EMBL" id="GGE10825.1"/>
    </source>
</evidence>
<dbReference type="InterPro" id="IPR018044">
    <property type="entry name" value="Peptidase_S11"/>
</dbReference>
<dbReference type="GO" id="GO:0008360">
    <property type="term" value="P:regulation of cell shape"/>
    <property type="evidence" value="ECO:0007669"/>
    <property type="project" value="UniProtKB-KW"/>
</dbReference>
<dbReference type="UniPathway" id="UPA00219"/>
<keyword evidence="9" id="KW-0133">Cell shape</keyword>
<dbReference type="InterPro" id="IPR015956">
    <property type="entry name" value="Peniciliin-bd_prot_C_sf"/>
</dbReference>
<dbReference type="Pfam" id="PF07943">
    <property type="entry name" value="PBP5_C"/>
    <property type="match status" value="1"/>
</dbReference>
<keyword evidence="6" id="KW-0645">Protease</keyword>